<accession>A0A381RIE8</accession>
<proteinExistence type="predicted"/>
<reference evidence="1" key="1">
    <citation type="submission" date="2018-05" db="EMBL/GenBank/DDBJ databases">
        <authorList>
            <person name="Lanie J.A."/>
            <person name="Ng W.-L."/>
            <person name="Kazmierczak K.M."/>
            <person name="Andrzejewski T.M."/>
            <person name="Davidsen T.M."/>
            <person name="Wayne K.J."/>
            <person name="Tettelin H."/>
            <person name="Glass J.I."/>
            <person name="Rusch D."/>
            <person name="Podicherti R."/>
            <person name="Tsui H.-C.T."/>
            <person name="Winkler M.E."/>
        </authorList>
    </citation>
    <scope>NUCLEOTIDE SEQUENCE</scope>
</reference>
<name>A0A381RIE8_9ZZZZ</name>
<gene>
    <name evidence="1" type="ORF">METZ01_LOCUS43582</name>
</gene>
<dbReference type="AlphaFoldDB" id="A0A381RIE8"/>
<organism evidence="1">
    <name type="scientific">marine metagenome</name>
    <dbReference type="NCBI Taxonomy" id="408172"/>
    <lineage>
        <taxon>unclassified sequences</taxon>
        <taxon>metagenomes</taxon>
        <taxon>ecological metagenomes</taxon>
    </lineage>
</organism>
<protein>
    <submittedName>
        <fullName evidence="1">Uncharacterized protein</fullName>
    </submittedName>
</protein>
<dbReference type="EMBL" id="UINC01001918">
    <property type="protein sequence ID" value="SUZ90728.1"/>
    <property type="molecule type" value="Genomic_DNA"/>
</dbReference>
<evidence type="ECO:0000313" key="1">
    <source>
        <dbReference type="EMBL" id="SUZ90728.1"/>
    </source>
</evidence>
<sequence>MTKFYYRAAFQGEHGNNFFTIALGRSTEKGLSHRGA</sequence>